<name>A0A1X0QK18_9MICR</name>
<protein>
    <submittedName>
        <fullName evidence="2">Uncharacterized protein</fullName>
    </submittedName>
</protein>
<evidence type="ECO:0000313" key="3">
    <source>
        <dbReference type="Proteomes" id="UP000192501"/>
    </source>
</evidence>
<dbReference type="VEuPathDB" id="MicrosporidiaDB:A0H76_3011"/>
<evidence type="ECO:0000313" key="2">
    <source>
        <dbReference type="EMBL" id="ORE00110.1"/>
    </source>
</evidence>
<reference evidence="2 3" key="1">
    <citation type="journal article" date="2017" name="Environ. Microbiol.">
        <title>Decay of the glycolytic pathway and adaptation to intranuclear parasitism within Enterocytozoonidae microsporidia.</title>
        <authorList>
            <person name="Wiredu Boakye D."/>
            <person name="Jaroenlak P."/>
            <person name="Prachumwat A."/>
            <person name="Williams T.A."/>
            <person name="Bateman K.S."/>
            <person name="Itsathitphaisarn O."/>
            <person name="Sritunyalucksana K."/>
            <person name="Paszkiewicz K.H."/>
            <person name="Moore K.A."/>
            <person name="Stentiford G.D."/>
            <person name="Williams B.A."/>
        </authorList>
    </citation>
    <scope>NUCLEOTIDE SEQUENCE [LARGE SCALE GENOMIC DNA]</scope>
    <source>
        <strain evidence="3">canceri</strain>
    </source>
</reference>
<keyword evidence="1" id="KW-0732">Signal</keyword>
<dbReference type="AlphaFoldDB" id="A0A1X0QK18"/>
<organism evidence="2 3">
    <name type="scientific">Hepatospora eriocheir</name>
    <dbReference type="NCBI Taxonomy" id="1081669"/>
    <lineage>
        <taxon>Eukaryota</taxon>
        <taxon>Fungi</taxon>
        <taxon>Fungi incertae sedis</taxon>
        <taxon>Microsporidia</taxon>
        <taxon>Hepatosporidae</taxon>
        <taxon>Hepatospora</taxon>
    </lineage>
</organism>
<evidence type="ECO:0000256" key="1">
    <source>
        <dbReference type="SAM" id="SignalP"/>
    </source>
</evidence>
<dbReference type="Proteomes" id="UP000192501">
    <property type="component" value="Unassembled WGS sequence"/>
</dbReference>
<accession>A0A1X0QK18</accession>
<gene>
    <name evidence="2" type="ORF">A0H76_3011</name>
</gene>
<proteinExistence type="predicted"/>
<comment type="caution">
    <text evidence="2">The sequence shown here is derived from an EMBL/GenBank/DDBJ whole genome shotgun (WGS) entry which is preliminary data.</text>
</comment>
<sequence>MIFTVLRLIYVFLLRIMKFFKDIKSNNISNECVDNNTNVFINKSYFVNNRL</sequence>
<feature type="signal peptide" evidence="1">
    <location>
        <begin position="1"/>
        <end position="25"/>
    </location>
</feature>
<feature type="chain" id="PRO_5013298341" evidence="1">
    <location>
        <begin position="26"/>
        <end position="51"/>
    </location>
</feature>
<dbReference type="EMBL" id="LTAI01000064">
    <property type="protein sequence ID" value="ORE00110.1"/>
    <property type="molecule type" value="Genomic_DNA"/>
</dbReference>